<proteinExistence type="predicted"/>
<gene>
    <name evidence="2" type="ORF">INT80_14340</name>
</gene>
<feature type="domain" description="MukB hinge" evidence="1">
    <location>
        <begin position="1"/>
        <end position="77"/>
    </location>
</feature>
<dbReference type="InterPro" id="IPR042501">
    <property type="entry name" value="MukB_hinge_sf"/>
</dbReference>
<reference evidence="2" key="1">
    <citation type="submission" date="2020-11" db="EMBL/GenBank/DDBJ databases">
        <title>Gallibacterium anatis 1637, full genome, WGS.</title>
        <authorList>
            <person name="Laishevtcev A.I."/>
            <person name="Yakimova E.A."/>
            <person name="Petkovich D."/>
            <person name="Stepanova T.V."/>
            <person name="Kalendr R.S."/>
            <person name="Rubalsky E.O."/>
            <person name="Zulkarneev E.R."/>
            <person name="Aleshkin A.V."/>
        </authorList>
    </citation>
    <scope>NUCLEOTIDE SEQUENCE</scope>
    <source>
        <strain evidence="2">1637</strain>
    </source>
</reference>
<sequence>MLSELYDDVDISDAPYFLHYMDRRAMRSWWDLEAVKPLLQDLQDCPDDLYLIEGDRMRLMTVFYRHRSANAGVVVQVSGT</sequence>
<evidence type="ECO:0000259" key="1">
    <source>
        <dbReference type="Pfam" id="PF16330"/>
    </source>
</evidence>
<dbReference type="Pfam" id="PF16330">
    <property type="entry name" value="MukB_hinge"/>
    <property type="match status" value="1"/>
</dbReference>
<name>A0A930YAY1_9PAST</name>
<dbReference type="AlphaFoldDB" id="A0A930YAY1"/>
<accession>A0A930YAY1</accession>
<evidence type="ECO:0000313" key="2">
    <source>
        <dbReference type="EMBL" id="MBF4103088.1"/>
    </source>
</evidence>
<organism evidence="2">
    <name type="scientific">Gallibacterium anatis</name>
    <dbReference type="NCBI Taxonomy" id="750"/>
    <lineage>
        <taxon>Bacteria</taxon>
        <taxon>Pseudomonadati</taxon>
        <taxon>Pseudomonadota</taxon>
        <taxon>Gammaproteobacteria</taxon>
        <taxon>Pasteurellales</taxon>
        <taxon>Pasteurellaceae</taxon>
        <taxon>Gallibacterium</taxon>
    </lineage>
</organism>
<dbReference type="EMBL" id="JADION010000053">
    <property type="protein sequence ID" value="MBF4103088.1"/>
    <property type="molecule type" value="Genomic_DNA"/>
</dbReference>
<dbReference type="Gene3D" id="3.30.70.3500">
    <property type="entry name" value="MukB, hinge domain"/>
    <property type="match status" value="1"/>
</dbReference>
<dbReference type="InterPro" id="IPR032520">
    <property type="entry name" value="MukB_hinge"/>
</dbReference>
<protein>
    <recommendedName>
        <fullName evidence="1">MukB hinge domain-containing protein</fullName>
    </recommendedName>
</protein>
<comment type="caution">
    <text evidence="2">The sequence shown here is derived from an EMBL/GenBank/DDBJ whole genome shotgun (WGS) entry which is preliminary data.</text>
</comment>